<accession>A0A855SEW8</accession>
<comment type="caution">
    <text evidence="6">The sequence shown here is derived from an EMBL/GenBank/DDBJ whole genome shotgun (WGS) entry which is preliminary data.</text>
</comment>
<evidence type="ECO:0000256" key="1">
    <source>
        <dbReference type="ARBA" id="ARBA00001933"/>
    </source>
</evidence>
<dbReference type="AlphaFoldDB" id="A0A855SEW8"/>
<dbReference type="GO" id="GO:0016831">
    <property type="term" value="F:carboxy-lyase activity"/>
    <property type="evidence" value="ECO:0007669"/>
    <property type="project" value="InterPro"/>
</dbReference>
<organism evidence="6 7">
    <name type="scientific">Photobacterium angustum</name>
    <dbReference type="NCBI Taxonomy" id="661"/>
    <lineage>
        <taxon>Bacteria</taxon>
        <taxon>Pseudomonadati</taxon>
        <taxon>Pseudomonadota</taxon>
        <taxon>Gammaproteobacteria</taxon>
        <taxon>Vibrionales</taxon>
        <taxon>Vibrionaceae</taxon>
        <taxon>Photobacterium</taxon>
    </lineage>
</organism>
<comment type="cofactor">
    <cofactor evidence="1 4">
        <name>pyridoxal 5'-phosphate</name>
        <dbReference type="ChEBI" id="CHEBI:597326"/>
    </cofactor>
</comment>
<proteinExistence type="predicted"/>
<feature type="domain" description="L-tyrosine decarboxylase C-terminal" evidence="5">
    <location>
        <begin position="467"/>
        <end position="608"/>
    </location>
</feature>
<dbReference type="InterPro" id="IPR015421">
    <property type="entry name" value="PyrdxlP-dep_Trfase_major"/>
</dbReference>
<dbReference type="Pfam" id="PF21391">
    <property type="entry name" value="tyr_de_CO2_C"/>
    <property type="match status" value="1"/>
</dbReference>
<evidence type="ECO:0000313" key="6">
    <source>
        <dbReference type="EMBL" id="PSX08085.1"/>
    </source>
</evidence>
<evidence type="ECO:0000313" key="7">
    <source>
        <dbReference type="Proteomes" id="UP000241440"/>
    </source>
</evidence>
<evidence type="ECO:0000256" key="3">
    <source>
        <dbReference type="ARBA" id="ARBA00023239"/>
    </source>
</evidence>
<dbReference type="GO" id="GO:0019752">
    <property type="term" value="P:carboxylic acid metabolic process"/>
    <property type="evidence" value="ECO:0007669"/>
    <property type="project" value="InterPro"/>
</dbReference>
<dbReference type="InterPro" id="IPR021115">
    <property type="entry name" value="Pyridoxal-P_BS"/>
</dbReference>
<feature type="modified residue" description="N6-(pyridoxal phosphate)lysine" evidence="4">
    <location>
        <position position="386"/>
    </location>
</feature>
<dbReference type="RefSeq" id="WP_045133042.1">
    <property type="nucleotide sequence ID" value="NZ_JZSX01000012.1"/>
</dbReference>
<reference evidence="6 7" key="1">
    <citation type="submission" date="2018-01" db="EMBL/GenBank/DDBJ databases">
        <title>Whole genome sequencing of Histamine producing bacteria.</title>
        <authorList>
            <person name="Butler K."/>
        </authorList>
    </citation>
    <scope>NUCLEOTIDE SEQUENCE [LARGE SCALE GENOMIC DNA]</scope>
    <source>
        <strain evidence="6 7">A2-1</strain>
    </source>
</reference>
<dbReference type="GeneID" id="61229070"/>
<dbReference type="Gene3D" id="3.40.640.10">
    <property type="entry name" value="Type I PLP-dependent aspartate aminotransferase-like (Major domain)"/>
    <property type="match status" value="1"/>
</dbReference>
<evidence type="ECO:0000256" key="4">
    <source>
        <dbReference type="PIRSR" id="PIRSR602129-50"/>
    </source>
</evidence>
<dbReference type="GO" id="GO:0030170">
    <property type="term" value="F:pyridoxal phosphate binding"/>
    <property type="evidence" value="ECO:0007669"/>
    <property type="project" value="InterPro"/>
</dbReference>
<gene>
    <name evidence="6" type="ORF">C0W41_08730</name>
</gene>
<protein>
    <submittedName>
        <fullName evidence="6">Tyrosine decarboxylase</fullName>
    </submittedName>
</protein>
<dbReference type="InterPro" id="IPR050477">
    <property type="entry name" value="GrpII_AminoAcid_Decarb"/>
</dbReference>
<keyword evidence="2 4" id="KW-0663">Pyridoxal phosphate</keyword>
<dbReference type="Pfam" id="PF00282">
    <property type="entry name" value="Pyridoxal_deC"/>
    <property type="match status" value="1"/>
</dbReference>
<dbReference type="InterPro" id="IPR015424">
    <property type="entry name" value="PyrdxlP-dep_Trfase"/>
</dbReference>
<dbReference type="SUPFAM" id="SSF53383">
    <property type="entry name" value="PLP-dependent transferases"/>
    <property type="match status" value="1"/>
</dbReference>
<evidence type="ECO:0000259" key="5">
    <source>
        <dbReference type="Pfam" id="PF21391"/>
    </source>
</evidence>
<keyword evidence="3" id="KW-0456">Lyase</keyword>
<name>A0A855SEW8_PHOAN</name>
<dbReference type="InterPro" id="IPR049373">
    <property type="entry name" value="TyrDC_C"/>
</dbReference>
<sequence length="614" mass="69360">MNTINNKALFLGINAENHDFFEKKAIQLLNDHCTWRKNFHSDDPDIITKNDKEEISFIDTENKISDVLNKMSVRLQESSTPWHSPRYLGHMNAETLTPALLGYFGAMLYNANNVAYESSAPTSVMEMEVGEDLCQLMGMQDNGWAHICTDGSIANFEGLWYARNIKSLPLAIKEIEPELVEGKTDWELMNLPISEILNLFEKSQSKIDILKNNSARAISDEIPKLGKWIVPETKHYSWLKAADVLGIGTNNIIQVAVDNHYRMDINKLKQIIDENIASQTPILGIVCVVGTTEEGAIDQVDKIIELKDNYSKDNINFYFHIDAAYGGYARSIFLDENNNFIDNEKLQDKYQQYNVFSHNINWPSDDVYNAFKAMSQADSITIDPHKMGYVPYAAGGIVIKDLRMKDSISYFASYVFEKGVKVPALLGSFIMEGSKAGATAAAVWAAHQTLPLNITGYGKLIGASVEGAYNLYNHIVDKKFYNINGINVQIEALTKPDFNMVDFILNVEGNEDLAVMNKLNEDIYNMSSIFSGHIYQCNFLTSHTDFSSTDYGNAPKDVINRLHINSQQWDKVQNITLLRACVLTPYLNDVNVLKDYMKIMDDDITMKLNNLINK</sequence>
<dbReference type="PANTHER" id="PTHR42735:SF4">
    <property type="entry name" value="PYRIDOXAL PHOSPHATE-DEPENDENT DECARBOXYLASE FAMILY PROTEIN"/>
    <property type="match status" value="1"/>
</dbReference>
<dbReference type="PROSITE" id="PS00392">
    <property type="entry name" value="DDC_GAD_HDC_YDC"/>
    <property type="match status" value="1"/>
</dbReference>
<dbReference type="PANTHER" id="PTHR42735">
    <property type="match status" value="1"/>
</dbReference>
<dbReference type="InterPro" id="IPR002129">
    <property type="entry name" value="PyrdxlP-dep_de-COase"/>
</dbReference>
<dbReference type="EMBL" id="PYOY01000003">
    <property type="protein sequence ID" value="PSX08085.1"/>
    <property type="molecule type" value="Genomic_DNA"/>
</dbReference>
<dbReference type="Proteomes" id="UP000241440">
    <property type="component" value="Unassembled WGS sequence"/>
</dbReference>
<evidence type="ECO:0000256" key="2">
    <source>
        <dbReference type="ARBA" id="ARBA00022898"/>
    </source>
</evidence>